<organism evidence="7 8">
    <name type="scientific">endosymbiont of Bathymodiolus septemdierum str. Myojin knoll</name>
    <dbReference type="NCBI Taxonomy" id="1303921"/>
    <lineage>
        <taxon>Bacteria</taxon>
        <taxon>Pseudomonadati</taxon>
        <taxon>Pseudomonadota</taxon>
        <taxon>Gammaproteobacteria</taxon>
        <taxon>sulfur-oxidizing symbionts</taxon>
    </lineage>
</organism>
<keyword evidence="2" id="KW-1003">Cell membrane</keyword>
<dbReference type="GO" id="GO:0005886">
    <property type="term" value="C:plasma membrane"/>
    <property type="evidence" value="ECO:0007669"/>
    <property type="project" value="UniProtKB-SubCell"/>
</dbReference>
<protein>
    <submittedName>
        <fullName evidence="7">Acyltransferase</fullName>
    </submittedName>
</protein>
<dbReference type="PANTHER" id="PTHR30606:SF9">
    <property type="entry name" value="LIPID A BIOSYNTHESIS LAUROYLTRANSFERASE"/>
    <property type="match status" value="1"/>
</dbReference>
<evidence type="ECO:0000313" key="7">
    <source>
        <dbReference type="EMBL" id="BAS68326.1"/>
    </source>
</evidence>
<name>A0A0P0UT16_9GAMM</name>
<sequence>MKNLDWRASKERGSPFFIRLICWFAVNISRNFARFWLYPITLYFFFTSSQVRRASKNYLKRVTLTKYGLFKTLKHIYCFSAMILDRVYFITNQTEQFNIKVVNEDIVSKLTKDNSGFILLGSHIGGFDILQYLTPKYGQAKIMMDISHNSMITDILYNLNPVMLDAVINVNDNNALLEVKEALDDARFVAILADRSINGRKTIQCSLLGGDVSVPKYPFTLSYILKKPTIVFFGIYMGGNKYEIHFKELKSNYKEGRIARESNIEKDAQVYVSYIEDIVREHPYNWFNFYDYWGDEL</sequence>
<proteinExistence type="predicted"/>
<dbReference type="CDD" id="cd07984">
    <property type="entry name" value="LPLAT_LABLAT-like"/>
    <property type="match status" value="1"/>
</dbReference>
<evidence type="ECO:0000256" key="5">
    <source>
        <dbReference type="ARBA" id="ARBA00023136"/>
    </source>
</evidence>
<dbReference type="GO" id="GO:0009247">
    <property type="term" value="P:glycolipid biosynthetic process"/>
    <property type="evidence" value="ECO:0007669"/>
    <property type="project" value="UniProtKB-ARBA"/>
</dbReference>
<evidence type="ECO:0000256" key="2">
    <source>
        <dbReference type="ARBA" id="ARBA00022475"/>
    </source>
</evidence>
<evidence type="ECO:0000256" key="6">
    <source>
        <dbReference type="ARBA" id="ARBA00023315"/>
    </source>
</evidence>
<dbReference type="OrthoDB" id="9808633at2"/>
<evidence type="ECO:0000313" key="8">
    <source>
        <dbReference type="Proteomes" id="UP000067399"/>
    </source>
</evidence>
<dbReference type="Proteomes" id="UP000067399">
    <property type="component" value="Chromosome"/>
</dbReference>
<evidence type="ECO:0000256" key="1">
    <source>
        <dbReference type="ARBA" id="ARBA00004533"/>
    </source>
</evidence>
<keyword evidence="4 7" id="KW-0808">Transferase</keyword>
<keyword evidence="3" id="KW-0997">Cell inner membrane</keyword>
<keyword evidence="5" id="KW-0472">Membrane</keyword>
<evidence type="ECO:0000256" key="4">
    <source>
        <dbReference type="ARBA" id="ARBA00022679"/>
    </source>
</evidence>
<dbReference type="STRING" id="1303921.BSEPE_1343"/>
<gene>
    <name evidence="7" type="ORF">BSEPE_1343</name>
</gene>
<dbReference type="PANTHER" id="PTHR30606">
    <property type="entry name" value="LIPID A BIOSYNTHESIS LAUROYL ACYLTRANSFERASE"/>
    <property type="match status" value="1"/>
</dbReference>
<dbReference type="EMBL" id="AP013042">
    <property type="protein sequence ID" value="BAS68326.1"/>
    <property type="molecule type" value="Genomic_DNA"/>
</dbReference>
<dbReference type="InterPro" id="IPR004960">
    <property type="entry name" value="LipA_acyltrans"/>
</dbReference>
<dbReference type="Pfam" id="PF03279">
    <property type="entry name" value="Lip_A_acyltrans"/>
    <property type="match status" value="1"/>
</dbReference>
<dbReference type="RefSeq" id="WP_066045420.1">
    <property type="nucleotide sequence ID" value="NZ_AP013042.1"/>
</dbReference>
<dbReference type="AlphaFoldDB" id="A0A0P0UT16"/>
<keyword evidence="6 7" id="KW-0012">Acyltransferase</keyword>
<accession>A0A0P0UT16</accession>
<reference evidence="7 8" key="1">
    <citation type="journal article" date="2000" name="Mar. Ecol. Prog. Ser.">
        <title>Phylogenetic characterization of endosymbionts in three hydrothermal vent mussels: influence on host distributions.</title>
        <authorList>
            <person name="Fujiwara Y."/>
            <person name="Takai K."/>
            <person name="Uematsu K."/>
            <person name="Tsuchida S."/>
            <person name="Hunt J.C."/>
            <person name="Hashimoto J."/>
        </authorList>
    </citation>
    <scope>NUCLEOTIDE SEQUENCE [LARGE SCALE GENOMIC DNA]</scope>
    <source>
        <strain evidence="7 8">Myojin Knoll</strain>
    </source>
</reference>
<reference evidence="7 8" key="2">
    <citation type="journal article" date="2016" name="ISME J.">
        <title>Heterogeneous composition of key metabolic gene clusters in a vent mussel symbiont population.</title>
        <authorList>
            <person name="Ikuta T."/>
            <person name="Takaki Y."/>
            <person name="Nagai Y."/>
            <person name="Shimamura S."/>
            <person name="Tsuda M."/>
            <person name="Kawagucci S."/>
            <person name="Aoki Y."/>
            <person name="Inoue K."/>
            <person name="Teruya M."/>
            <person name="Satou K."/>
            <person name="Teruya K."/>
            <person name="Shimoji M."/>
            <person name="Tamotsu H."/>
            <person name="Hirano T."/>
            <person name="Maruyama T."/>
            <person name="Yoshida T."/>
        </authorList>
    </citation>
    <scope>NUCLEOTIDE SEQUENCE [LARGE SCALE GENOMIC DNA]</scope>
    <source>
        <strain evidence="7 8">Myojin Knoll</strain>
    </source>
</reference>
<dbReference type="KEGG" id="ebh:BSEPE_1343"/>
<keyword evidence="8" id="KW-1185">Reference proteome</keyword>
<comment type="subcellular location">
    <subcellularLocation>
        <location evidence="1">Cell inner membrane</location>
    </subcellularLocation>
</comment>
<evidence type="ECO:0000256" key="3">
    <source>
        <dbReference type="ARBA" id="ARBA00022519"/>
    </source>
</evidence>
<dbReference type="GO" id="GO:0016746">
    <property type="term" value="F:acyltransferase activity"/>
    <property type="evidence" value="ECO:0007669"/>
    <property type="project" value="UniProtKB-KW"/>
</dbReference>